<dbReference type="OMA" id="FINCSAT"/>
<dbReference type="InterPro" id="IPR057207">
    <property type="entry name" value="FBXL15_LRR"/>
</dbReference>
<dbReference type="SUPFAM" id="SSF52047">
    <property type="entry name" value="RNI-like"/>
    <property type="match status" value="2"/>
</dbReference>
<dbReference type="InterPro" id="IPR001611">
    <property type="entry name" value="Leu-rich_rpt"/>
</dbReference>
<dbReference type="InterPro" id="IPR001810">
    <property type="entry name" value="F-box_dom"/>
</dbReference>
<dbReference type="Pfam" id="PF25372">
    <property type="entry name" value="DUF7885"/>
    <property type="match status" value="1"/>
</dbReference>
<keyword evidence="3" id="KW-1185">Reference proteome</keyword>
<dbReference type="KEGG" id="nnu:104602581"/>
<dbReference type="Proteomes" id="UP000189703">
    <property type="component" value="Unplaced"/>
</dbReference>
<dbReference type="CDD" id="cd22159">
    <property type="entry name" value="F-box_AtTIR1-like"/>
    <property type="match status" value="1"/>
</dbReference>
<dbReference type="GO" id="GO:0031146">
    <property type="term" value="P:SCF-dependent proteasomal ubiquitin-dependent protein catabolic process"/>
    <property type="evidence" value="ECO:0000318"/>
    <property type="project" value="GO_Central"/>
</dbReference>
<accession>A0A1U8AP38</accession>
<evidence type="ECO:0000259" key="2">
    <source>
        <dbReference type="Pfam" id="PF25372"/>
    </source>
</evidence>
<dbReference type="InterPro" id="IPR032675">
    <property type="entry name" value="LRR_dom_sf"/>
</dbReference>
<organism evidence="3 4">
    <name type="scientific">Nelumbo nucifera</name>
    <name type="common">Sacred lotus</name>
    <dbReference type="NCBI Taxonomy" id="4432"/>
    <lineage>
        <taxon>Eukaryota</taxon>
        <taxon>Viridiplantae</taxon>
        <taxon>Streptophyta</taxon>
        <taxon>Embryophyta</taxon>
        <taxon>Tracheophyta</taxon>
        <taxon>Spermatophyta</taxon>
        <taxon>Magnoliopsida</taxon>
        <taxon>Proteales</taxon>
        <taxon>Nelumbonaceae</taxon>
        <taxon>Nelumbo</taxon>
    </lineage>
</organism>
<dbReference type="Gene3D" id="3.80.10.10">
    <property type="entry name" value="Ribonuclease Inhibitor"/>
    <property type="match status" value="4"/>
</dbReference>
<evidence type="ECO:0000313" key="3">
    <source>
        <dbReference type="Proteomes" id="UP000189703"/>
    </source>
</evidence>
<dbReference type="GeneID" id="104602581"/>
<feature type="domain" description="F-box/LRR-repeat protein 15-like leucin rich repeat" evidence="2">
    <location>
        <begin position="170"/>
        <end position="259"/>
    </location>
</feature>
<feature type="domain" description="F-box" evidence="1">
    <location>
        <begin position="75"/>
        <end position="109"/>
    </location>
</feature>
<proteinExistence type="predicted"/>
<dbReference type="PANTHER" id="PTHR13318">
    <property type="entry name" value="PARTNER OF PAIRED, ISOFORM B-RELATED"/>
    <property type="match status" value="1"/>
</dbReference>
<reference evidence="4" key="1">
    <citation type="submission" date="2025-08" db="UniProtKB">
        <authorList>
            <consortium name="RefSeq"/>
        </authorList>
    </citation>
    <scope>IDENTIFICATION</scope>
</reference>
<dbReference type="GO" id="GO:0019005">
    <property type="term" value="C:SCF ubiquitin ligase complex"/>
    <property type="evidence" value="ECO:0000318"/>
    <property type="project" value="GO_Central"/>
</dbReference>
<dbReference type="PANTHER" id="PTHR13318:SF163">
    <property type="entry name" value="EIN3-BINDING F-BOX PROTEIN 2-LIKE"/>
    <property type="match status" value="1"/>
</dbReference>
<dbReference type="eggNOG" id="KOG1947">
    <property type="taxonomic scope" value="Eukaryota"/>
</dbReference>
<dbReference type="AlphaFoldDB" id="A0A1U8AP38"/>
<dbReference type="Pfam" id="PF13516">
    <property type="entry name" value="LRR_6"/>
    <property type="match status" value="1"/>
</dbReference>
<name>A0A1U8AP38_NELNU</name>
<dbReference type="SMART" id="SM00367">
    <property type="entry name" value="LRR_CC"/>
    <property type="match status" value="12"/>
</dbReference>
<dbReference type="Gene3D" id="1.20.1280.50">
    <property type="match status" value="1"/>
</dbReference>
<evidence type="ECO:0000259" key="1">
    <source>
        <dbReference type="Pfam" id="PF12937"/>
    </source>
</evidence>
<dbReference type="SUPFAM" id="SSF81383">
    <property type="entry name" value="F-box domain"/>
    <property type="match status" value="1"/>
</dbReference>
<evidence type="ECO:0000313" key="4">
    <source>
        <dbReference type="RefSeq" id="XP_010264613.1"/>
    </source>
</evidence>
<gene>
    <name evidence="4" type="primary">LOC104602581</name>
</gene>
<protein>
    <submittedName>
        <fullName evidence="4">EIN3-binding F-box protein 2-like</fullName>
    </submittedName>
</protein>
<dbReference type="InterPro" id="IPR006553">
    <property type="entry name" value="Leu-rich_rpt_Cys-con_subtyp"/>
</dbReference>
<dbReference type="InterPro" id="IPR036047">
    <property type="entry name" value="F-box-like_dom_sf"/>
</dbReference>
<dbReference type="STRING" id="4432.A0A1U8AP38"/>
<dbReference type="RefSeq" id="XP_010264613.1">
    <property type="nucleotide sequence ID" value="XM_010266311.2"/>
</dbReference>
<dbReference type="Pfam" id="PF12937">
    <property type="entry name" value="F-box-like"/>
    <property type="match status" value="1"/>
</dbReference>
<sequence>MELQGGLQGAELKDEEIPYNGRDISDFRKKCTLGSFLSFDFINEENQNCRYSARKKPRQHKEPVRKSTSSNKDLINTLPDECILEIFRFLPSSRDRCSCVTVSKRWLALQATMRISELKSDPKSRNNKISECLQGKNANDTRLAAIAVGTCLRGGLSELCIDGSSPNTQGITDIGLGIIALACPGLKTLSLWNCTKVGNKGIESIARGCNSLEKLDLVNLPIVDDGCLLAIAKNCPSISCLAIDSCPLVGDTSLEAFARYSSKIESLSVSKCPQINASGVILIVSSLPKISKLKLVSLTLSDSVLEAIGGHAKCLSCIILDNISGITQAGFGLVGMHKNLNVFLLTPWSGLLNKASSMAIGDDGFMMSRLTQISVRKCNSLTDKGLKELSKSTSLLESLVLEECRSITWNGLIQVFINCSATLKTLSLVRCRGIADDISNLQRTCLPKYPRLHSLTLKKCHRIGDLFLAWIGHACIQVKHLTLVGLKLITDQGVINLIQTLNTNTVHRLVSVDMSGSSGITDLSVYAITSIVGEKLRCLILDGCERLSDLSLKMISERCPCLIDLGLSRCCISDDGIFCLTSTQMRCLKVLSLGGCVGITDRCLNYLLMIRGSLVGLDLKHCPQLTKEGIDAISETLWWCDLLHY</sequence>
<dbReference type="OrthoDB" id="550575at2759"/>